<dbReference type="Pfam" id="PF24656">
    <property type="entry name" value="CEPT76_peptidase"/>
    <property type="match status" value="1"/>
</dbReference>
<evidence type="ECO:0000313" key="5">
    <source>
        <dbReference type="EMBL" id="KAF4144491.1"/>
    </source>
</evidence>
<dbReference type="GO" id="GO:1905515">
    <property type="term" value="P:non-motile cilium assembly"/>
    <property type="evidence" value="ECO:0007669"/>
    <property type="project" value="TreeGrafter"/>
</dbReference>
<dbReference type="Proteomes" id="UP000602510">
    <property type="component" value="Unassembled WGS sequence"/>
</dbReference>
<name>A0A833SKU6_PHYIN</name>
<keyword evidence="6" id="KW-1185">Reference proteome</keyword>
<feature type="region of interest" description="Disordered" evidence="1">
    <location>
        <begin position="1"/>
        <end position="99"/>
    </location>
</feature>
<dbReference type="GO" id="GO:0035869">
    <property type="term" value="C:ciliary transition zone"/>
    <property type="evidence" value="ECO:0007669"/>
    <property type="project" value="TreeGrafter"/>
</dbReference>
<dbReference type="Proteomes" id="UP000704712">
    <property type="component" value="Unassembled WGS sequence"/>
</dbReference>
<proteinExistence type="predicted"/>
<protein>
    <submittedName>
        <fullName evidence="4">CC2D2A N-terminal C2 domain</fullName>
    </submittedName>
</protein>
<feature type="region of interest" description="Disordered" evidence="1">
    <location>
        <begin position="226"/>
        <end position="255"/>
    </location>
</feature>
<dbReference type="InterPro" id="IPR028928">
    <property type="entry name" value="CC2D2AN-C2"/>
</dbReference>
<dbReference type="InterPro" id="IPR056290">
    <property type="entry name" value="CEPT76/DRC7_peptidase-like_dom"/>
</dbReference>
<evidence type="ECO:0000259" key="2">
    <source>
        <dbReference type="Pfam" id="PF15625"/>
    </source>
</evidence>
<feature type="compositionally biased region" description="Basic and acidic residues" evidence="1">
    <location>
        <begin position="40"/>
        <end position="67"/>
    </location>
</feature>
<dbReference type="PANTHER" id="PTHR20837">
    <property type="entry name" value="CENTROSOMAL PROTEIN-RELATED"/>
    <property type="match status" value="1"/>
</dbReference>
<feature type="compositionally biased region" description="Low complexity" evidence="1">
    <location>
        <begin position="236"/>
        <end position="245"/>
    </location>
</feature>
<dbReference type="InterPro" id="IPR052434">
    <property type="entry name" value="Tectonic-like_complex_comp"/>
</dbReference>
<feature type="compositionally biased region" description="Basic residues" evidence="1">
    <location>
        <begin position="961"/>
        <end position="975"/>
    </location>
</feature>
<evidence type="ECO:0000256" key="1">
    <source>
        <dbReference type="SAM" id="MobiDB-lite"/>
    </source>
</evidence>
<dbReference type="PANTHER" id="PTHR20837:SF0">
    <property type="entry name" value="COILED-COIL AND C2 DOMAIN-CONTAINING PROTEIN 2A"/>
    <property type="match status" value="1"/>
</dbReference>
<evidence type="ECO:0000313" key="4">
    <source>
        <dbReference type="EMBL" id="KAF4034464.1"/>
    </source>
</evidence>
<evidence type="ECO:0000313" key="6">
    <source>
        <dbReference type="Proteomes" id="UP000602510"/>
    </source>
</evidence>
<gene>
    <name evidence="4" type="ORF">GN244_ATG13562</name>
    <name evidence="5" type="ORF">GN958_ATG06339</name>
</gene>
<accession>A0A833SKU6</accession>
<dbReference type="Pfam" id="PF15625">
    <property type="entry name" value="CC2D2AN-C2"/>
    <property type="match status" value="1"/>
</dbReference>
<feature type="domain" description="CEP76/DRC7 peptidase-like" evidence="3">
    <location>
        <begin position="1347"/>
        <end position="1479"/>
    </location>
</feature>
<dbReference type="EMBL" id="WSZM01000366">
    <property type="protein sequence ID" value="KAF4034464.1"/>
    <property type="molecule type" value="Genomic_DNA"/>
</dbReference>
<feature type="domain" description="CC2D2A N-terminal C2" evidence="2">
    <location>
        <begin position="464"/>
        <end position="616"/>
    </location>
</feature>
<comment type="caution">
    <text evidence="4">The sequence shown here is derived from an EMBL/GenBank/DDBJ whole genome shotgun (WGS) entry which is preliminary data.</text>
</comment>
<reference evidence="4" key="1">
    <citation type="submission" date="2020-04" db="EMBL/GenBank/DDBJ databases">
        <title>Hybrid Assembly of Korean Phytophthora infestans isolates.</title>
        <authorList>
            <person name="Prokchorchik M."/>
            <person name="Lee Y."/>
            <person name="Seo J."/>
            <person name="Cho J.-H."/>
            <person name="Park Y.-E."/>
            <person name="Jang D.-C."/>
            <person name="Im J.-S."/>
            <person name="Choi J.-G."/>
            <person name="Park H.-J."/>
            <person name="Lee G.-B."/>
            <person name="Lee Y.-G."/>
            <person name="Hong S.-Y."/>
            <person name="Cho K."/>
            <person name="Sohn K.H."/>
        </authorList>
    </citation>
    <scope>NUCLEOTIDE SEQUENCE</scope>
    <source>
        <strain evidence="4">KR_1_A1</strain>
        <strain evidence="5">KR_2_A2</strain>
    </source>
</reference>
<feature type="compositionally biased region" description="Basic residues" evidence="1">
    <location>
        <begin position="1177"/>
        <end position="1191"/>
    </location>
</feature>
<feature type="compositionally biased region" description="Polar residues" evidence="1">
    <location>
        <begin position="78"/>
        <end position="90"/>
    </location>
</feature>
<dbReference type="EMBL" id="JAACNO010000856">
    <property type="protein sequence ID" value="KAF4144491.1"/>
    <property type="molecule type" value="Genomic_DNA"/>
</dbReference>
<feature type="region of interest" description="Disordered" evidence="1">
    <location>
        <begin position="1154"/>
        <end position="1217"/>
    </location>
</feature>
<feature type="region of interest" description="Disordered" evidence="1">
    <location>
        <begin position="1551"/>
        <end position="1581"/>
    </location>
</feature>
<organism evidence="4 6">
    <name type="scientific">Phytophthora infestans</name>
    <name type="common">Potato late blight agent</name>
    <name type="synonym">Botrytis infestans</name>
    <dbReference type="NCBI Taxonomy" id="4787"/>
    <lineage>
        <taxon>Eukaryota</taxon>
        <taxon>Sar</taxon>
        <taxon>Stramenopiles</taxon>
        <taxon>Oomycota</taxon>
        <taxon>Peronosporomycetes</taxon>
        <taxon>Peronosporales</taxon>
        <taxon>Peronosporaceae</taxon>
        <taxon>Phytophthora</taxon>
    </lineage>
</organism>
<sequence>MEDRQTPETLDVAVDQRKRRRTPQDDSNDGTKSPTTRPRQRSESEKRNEVETQRKRQHNTTERDTHSNNRFLRAPSGATDTAKSPEQQPNDDGSDDDVDTTARLLTNKVIAPNAKPIDEIIVRPATSCSSWFQRRQASLPATQKLSERLKQQEAAGLFVDDEREKFRCLERSTLDRLEARISRELSETTTLPRHGVNSMLEETQRRGVLIEELLLPNPRSEVLDLERPSTADDDTNATTTVQPTTNSRQSHKNQKKMPKLALLELFIDRIVMDDHPTFALADRLSAQLRALYTAYSRIQQLQPWQLSLQRLDDFFFRTTEQLAQTTTPRILAAINLSTSQVIQEVDQLLTDLEALNQLHQQILGKTNELRDAVNRSRSVIPLNIKQRQLQQPIDLSRVDAILELVGSGTGNQNDDDKSQLAIQKISERLATISTTSAHVLQTVLQLENTKRDAQPAYNSFWSPRFYVVVRVNGKIACTTRIQSWSRGEARFSEKLCITLPFFPSSICTEVYERRRLLRDELLSTNAVPVVVPGQHVAKPAPSRSRSSVLDGWGDNNEDHLVPAASLTPSDEWYQFSSTTPITRTQWHRSFHNAPLFTHTSRRTHGRLHLRVAWISDIGTRSTQICSDGPAYLPPKRPETAGGHEASPSPVQLVGKLSKRNSTRLSQYLADADFSSERDFLRLVEPQKLSLDPNDPENVAVRRLQVYFTQQQQEAQAAGLGRRIVFRTSDVSDPLAGSGRGLTKRNRLLRLRDREYASQHGTSFCDAITSHSSAKVEPPRWIPQHAVFDEPLPLLEHELLADERLLRLLRPELTVFDRRLLSEEAERADASIVERHRVRQLLKLQDFRERVRQTQIVCKYNTDSSNQEARTGRSKPLAAIVQEKPLPLFPGTLEFPAIGALFAPRRRLRPRTRAPASASSSQTAAHWPTACTLYVQVQKATNVPVRIKPARDATEAEEIATGRRRRDTLNRTKKSPRMMTMPSPSDNQSEEVVETPRGGLTLEYESHVFVQVSFQGKTRQTTCATVMGTVSTSDHGGGAHPMWMETLALPFRPPQDDWSPDGIESTQDVIRFSIFDQVTRPASTAINEDQQEGEEHLGAQTRALHRENCFLGSLEVPFLTLYRAGRLEGSLRCQMPIEHLGYANLQVGATNETTSSIAKMSSGPPSVASSDDEDGSPRQRRSRLSSSARRRTLMSPRNPTSLEASGIDDDDYGDPEGLGVRQAAREASFLKLTLLLDPALPLSNQASDHNEGEAWASSSGNAQDKLLLAHAQRWVTSVKNATPASAARRRNYDVFVRNLSHGATFLPRFLRAQSPPVELQSASLSTLVRYVSLIPFLDDWLAFDGDKDVWSTAQEFLNMGAGDHEEHAVLLANYFMWYDRHRPKENKRKSSRTYLVLGHAVPEGNIVYVLRRGVLWNASTGVGYAVSDPHCPLCDVSLVVSSKNVFANVQPLMFGRGTVAGSIHELKWDIESNTKCWTPFFTAKNISLPPSVQRRELVYNQTPHEFVYQVERELREVLKLAVRRWRSSHFATNFNEAAGLQLREHLMVLEREANGDTSSQDTSTTALTADNNPSPRSTTKLKQKLKMKLALPLRRSHPSGTVLRELQRSREICGLPLHVSFTDIPRVLGLVETTVRAMLQL</sequence>
<feature type="region of interest" description="Disordered" evidence="1">
    <location>
        <begin position="953"/>
        <end position="990"/>
    </location>
</feature>
<feature type="compositionally biased region" description="Polar residues" evidence="1">
    <location>
        <begin position="1554"/>
        <end position="1577"/>
    </location>
</feature>
<dbReference type="GO" id="GO:1904491">
    <property type="term" value="P:protein localization to ciliary transition zone"/>
    <property type="evidence" value="ECO:0007669"/>
    <property type="project" value="TreeGrafter"/>
</dbReference>
<evidence type="ECO:0000259" key="3">
    <source>
        <dbReference type="Pfam" id="PF24656"/>
    </source>
</evidence>
<feature type="compositionally biased region" description="Polar residues" evidence="1">
    <location>
        <begin position="1154"/>
        <end position="1168"/>
    </location>
</feature>